<evidence type="ECO:0000313" key="7">
    <source>
        <dbReference type="Proteomes" id="UP000196386"/>
    </source>
</evidence>
<dbReference type="PANTHER" id="PTHR21666">
    <property type="entry name" value="PEPTIDASE-RELATED"/>
    <property type="match status" value="1"/>
</dbReference>
<dbReference type="SUPFAM" id="SSF51261">
    <property type="entry name" value="Duplicated hybrid motif"/>
    <property type="match status" value="1"/>
</dbReference>
<dbReference type="PANTHER" id="PTHR21666:SF270">
    <property type="entry name" value="MUREIN HYDROLASE ACTIVATOR ENVC"/>
    <property type="match status" value="1"/>
</dbReference>
<sequence length="744" mass="82355">MMCLSRRKRRRGADNRAQDGALEQNAPNKQTEQAQDSARPPANAEQAADSQLHIEPPEQELSKAVSDIQPNEKTSDTADAPDGETEKAGSTAGTHDGQKKASAGEDGKILEKPVWVERPRREPGPFARAVHNLFARCVNAVYDYGYFVGIQLLRSTRGKRRRLVHSMRSWREAAAARRAKKTFRFRRYMRKSWNELIAPFTELRAHYRDYLKALSNARRYGTASETSAIYFRIAGFTFSRLWRILKTLLNYAAPIAACVVCVLTIQYFTGRTLALRVEYNGIDLGYISSESVFTQAENDMKARMRLDDVLVADPTQQDFAAQGQQTQNAQMQANLIRPVYQMEAVREEEPTALYAWVDRLLGVPRVELSDADTLTNRMIQAVSKSENNPDGFAVEEAAGLYIDGTYIGAVKDGRALLQLLYDMQEQYREPGDEDADISFVKKIQIREGLYPSGESGSIRPLEEIEEILNKEERGKKMYTVIEGDTPIIIAAKNGISLEDLIAMNPDVETSLLPGDELLIANSVPYLGVKVTKTIRYEEEIEYTITQETNPEENIGYTHTIQKGEKGLREVTAEIVMIDGIETERNITNRTVIKEPVNQIIEVGGNKPLMTIPRDSTGTTAPGAWAWPTVAGSINPGFRGYWGHTGSDISWSGCYGSPALASADGTVVAAGWGGAYGYRVIIDHGGGYQTVYAHCSALYVQAGQQVSQGDTIAAIGQTGNATGPHLHFEIRINGTPVDAAPYLYS</sequence>
<dbReference type="SMART" id="SM00257">
    <property type="entry name" value="LysM"/>
    <property type="match status" value="1"/>
</dbReference>
<organism evidence="6 7">
    <name type="scientific">Anaerotruncus colihominis</name>
    <dbReference type="NCBI Taxonomy" id="169435"/>
    <lineage>
        <taxon>Bacteria</taxon>
        <taxon>Bacillati</taxon>
        <taxon>Bacillota</taxon>
        <taxon>Clostridia</taxon>
        <taxon>Eubacteriales</taxon>
        <taxon>Oscillospiraceae</taxon>
        <taxon>Anaerotruncus</taxon>
    </lineage>
</organism>
<dbReference type="CDD" id="cd12797">
    <property type="entry name" value="M23_peptidase"/>
    <property type="match status" value="1"/>
</dbReference>
<reference evidence="7" key="1">
    <citation type="submission" date="2017-04" db="EMBL/GenBank/DDBJ databases">
        <title>Function of individual gut microbiota members based on whole genome sequencing of pure cultures obtained from chicken caecum.</title>
        <authorList>
            <person name="Medvecky M."/>
            <person name="Cejkova D."/>
            <person name="Polansky O."/>
            <person name="Karasova D."/>
            <person name="Kubasova T."/>
            <person name="Cizek A."/>
            <person name="Rychlik I."/>
        </authorList>
    </citation>
    <scope>NUCLEOTIDE SEQUENCE [LARGE SCALE GENOMIC DNA]</scope>
    <source>
        <strain evidence="7">An175</strain>
    </source>
</reference>
<evidence type="ECO:0000259" key="5">
    <source>
        <dbReference type="PROSITE" id="PS51782"/>
    </source>
</evidence>
<dbReference type="CDD" id="cd00118">
    <property type="entry name" value="LysM"/>
    <property type="match status" value="1"/>
</dbReference>
<gene>
    <name evidence="6" type="ORF">B5F11_17040</name>
</gene>
<dbReference type="Gene3D" id="2.70.70.10">
    <property type="entry name" value="Glucose Permease (Domain IIA)"/>
    <property type="match status" value="1"/>
</dbReference>
<dbReference type="EMBL" id="NFKP01000028">
    <property type="protein sequence ID" value="OUP67698.1"/>
    <property type="molecule type" value="Genomic_DNA"/>
</dbReference>
<feature type="compositionally biased region" description="Polar residues" evidence="2">
    <location>
        <begin position="25"/>
        <end position="36"/>
    </location>
</feature>
<evidence type="ECO:0000313" key="6">
    <source>
        <dbReference type="EMBL" id="OUP67698.1"/>
    </source>
</evidence>
<dbReference type="SUPFAM" id="SSF54106">
    <property type="entry name" value="LysM domain"/>
    <property type="match status" value="1"/>
</dbReference>
<dbReference type="Proteomes" id="UP000196386">
    <property type="component" value="Unassembled WGS sequence"/>
</dbReference>
<dbReference type="Gene3D" id="3.10.350.10">
    <property type="entry name" value="LysM domain"/>
    <property type="match status" value="1"/>
</dbReference>
<feature type="domain" description="G5" evidence="4">
    <location>
        <begin position="526"/>
        <end position="606"/>
    </location>
</feature>
<feature type="region of interest" description="Disordered" evidence="2">
    <location>
        <begin position="1"/>
        <end position="111"/>
    </location>
</feature>
<dbReference type="InterPro" id="IPR036779">
    <property type="entry name" value="LysM_dom_sf"/>
</dbReference>
<dbReference type="InterPro" id="IPR016047">
    <property type="entry name" value="M23ase_b-sheet_dom"/>
</dbReference>
<feature type="domain" description="LysM" evidence="5">
    <location>
        <begin position="476"/>
        <end position="519"/>
    </location>
</feature>
<evidence type="ECO:0000256" key="3">
    <source>
        <dbReference type="SAM" id="Phobius"/>
    </source>
</evidence>
<dbReference type="InterPro" id="IPR050570">
    <property type="entry name" value="Cell_wall_metabolism_enzyme"/>
</dbReference>
<evidence type="ECO:0000256" key="1">
    <source>
        <dbReference type="ARBA" id="ARBA00022729"/>
    </source>
</evidence>
<dbReference type="AlphaFoldDB" id="A0A1Y4MG06"/>
<dbReference type="SMART" id="SM01208">
    <property type="entry name" value="G5"/>
    <property type="match status" value="1"/>
</dbReference>
<keyword evidence="3" id="KW-0472">Membrane</keyword>
<dbReference type="Pfam" id="PF01476">
    <property type="entry name" value="LysM"/>
    <property type="match status" value="1"/>
</dbReference>
<dbReference type="PROSITE" id="PS51109">
    <property type="entry name" value="G5"/>
    <property type="match status" value="1"/>
</dbReference>
<feature type="transmembrane region" description="Helical" evidence="3">
    <location>
        <begin position="248"/>
        <end position="268"/>
    </location>
</feature>
<accession>A0A1Y4MG06</accession>
<dbReference type="Pfam" id="PF01551">
    <property type="entry name" value="Peptidase_M23"/>
    <property type="match status" value="1"/>
</dbReference>
<keyword evidence="3" id="KW-1133">Transmembrane helix</keyword>
<dbReference type="InterPro" id="IPR011098">
    <property type="entry name" value="G5_dom"/>
</dbReference>
<dbReference type="InterPro" id="IPR018392">
    <property type="entry name" value="LysM"/>
</dbReference>
<name>A0A1Y4MG06_9FIRM</name>
<keyword evidence="1" id="KW-0732">Signal</keyword>
<feature type="compositionally biased region" description="Basic and acidic residues" evidence="2">
    <location>
        <begin position="96"/>
        <end position="111"/>
    </location>
</feature>
<feature type="compositionally biased region" description="Basic residues" evidence="2">
    <location>
        <begin position="1"/>
        <end position="11"/>
    </location>
</feature>
<comment type="caution">
    <text evidence="6">The sequence shown here is derived from an EMBL/GenBank/DDBJ whole genome shotgun (WGS) entry which is preliminary data.</text>
</comment>
<dbReference type="InterPro" id="IPR011055">
    <property type="entry name" value="Dup_hybrid_motif"/>
</dbReference>
<evidence type="ECO:0000259" key="4">
    <source>
        <dbReference type="PROSITE" id="PS51109"/>
    </source>
</evidence>
<dbReference type="Pfam" id="PF07501">
    <property type="entry name" value="G5"/>
    <property type="match status" value="1"/>
</dbReference>
<keyword evidence="3" id="KW-0812">Transmembrane</keyword>
<proteinExistence type="predicted"/>
<evidence type="ECO:0000256" key="2">
    <source>
        <dbReference type="SAM" id="MobiDB-lite"/>
    </source>
</evidence>
<protein>
    <submittedName>
        <fullName evidence="6">Uncharacterized protein</fullName>
    </submittedName>
</protein>
<dbReference type="Gene3D" id="2.20.230.10">
    <property type="entry name" value="Resuscitation-promoting factor rpfb"/>
    <property type="match status" value="1"/>
</dbReference>
<dbReference type="GO" id="GO:0004222">
    <property type="term" value="F:metalloendopeptidase activity"/>
    <property type="evidence" value="ECO:0007669"/>
    <property type="project" value="TreeGrafter"/>
</dbReference>
<dbReference type="PROSITE" id="PS51782">
    <property type="entry name" value="LYSM"/>
    <property type="match status" value="1"/>
</dbReference>